<dbReference type="GeneTree" id="ENSGT00390000017343"/>
<organism evidence="2 3">
    <name type="scientific">Seriola lalandi dorsalis</name>
    <dbReference type="NCBI Taxonomy" id="1841481"/>
    <lineage>
        <taxon>Eukaryota</taxon>
        <taxon>Metazoa</taxon>
        <taxon>Chordata</taxon>
        <taxon>Craniata</taxon>
        <taxon>Vertebrata</taxon>
        <taxon>Euteleostomi</taxon>
        <taxon>Actinopterygii</taxon>
        <taxon>Neopterygii</taxon>
        <taxon>Teleostei</taxon>
        <taxon>Neoteleostei</taxon>
        <taxon>Acanthomorphata</taxon>
        <taxon>Carangaria</taxon>
        <taxon>Carangiformes</taxon>
        <taxon>Carangidae</taxon>
        <taxon>Seriola</taxon>
    </lineage>
</organism>
<reference evidence="2" key="1">
    <citation type="submission" date="2025-08" db="UniProtKB">
        <authorList>
            <consortium name="Ensembl"/>
        </authorList>
    </citation>
    <scope>IDENTIFICATION</scope>
</reference>
<feature type="compositionally biased region" description="Basic and acidic residues" evidence="1">
    <location>
        <begin position="285"/>
        <end position="300"/>
    </location>
</feature>
<evidence type="ECO:0000313" key="3">
    <source>
        <dbReference type="Proteomes" id="UP000261360"/>
    </source>
</evidence>
<keyword evidence="3" id="KW-1185">Reference proteome</keyword>
<dbReference type="STRING" id="1841481.ENSSLDP00000031422"/>
<feature type="compositionally biased region" description="Low complexity" evidence="1">
    <location>
        <begin position="301"/>
        <end position="312"/>
    </location>
</feature>
<dbReference type="Ensembl" id="ENSSLDT00000032318.1">
    <property type="protein sequence ID" value="ENSSLDP00000031422.1"/>
    <property type="gene ID" value="ENSSLDG00000024138.1"/>
</dbReference>
<dbReference type="InterPro" id="IPR038832">
    <property type="entry name" value="CDCA3"/>
</dbReference>
<reference evidence="2" key="2">
    <citation type="submission" date="2025-09" db="UniProtKB">
        <authorList>
            <consortium name="Ensembl"/>
        </authorList>
    </citation>
    <scope>IDENTIFICATION</scope>
</reference>
<feature type="region of interest" description="Disordered" evidence="1">
    <location>
        <begin position="381"/>
        <end position="400"/>
    </location>
</feature>
<dbReference type="AlphaFoldDB" id="A0A3B4YP03"/>
<proteinExistence type="predicted"/>
<protein>
    <submittedName>
        <fullName evidence="2">Cell division cycle associated 3</fullName>
    </submittedName>
</protein>
<sequence>MGSSESKMLVCAPTKPEPAIKNSRFLHLMDPRSPSAGIDRTPIQDTGLVSQTSAAGKSECPLAFTDPRSPTVGIARTPVREVMRATVGSFARRLGMLFHNETEGKVPDAPQKHFNDVVEEEVFKSEELASTEPLLTPQASHTFSSLAEHANLLATPVLHPLPSVGDSSPFVLLEEPQVEVEIETEAEISLEEAEEARESPLHKRLSMSLITCHEGATSSQIFAEVHRESTSSPVPSVEVEPLKDGVEHGYALPSVTVEPEFTVEPSPATDLEDSPVQASPAQPEEAEKLPSPEETKELVKESSLPPASASEPPTVPSPEQPQPCKGIRCPTLDSKSPSQVVFKPQWLGKGFGASGLRARGVQGGKGGSSPLAVRLAVKNATNENKGQSGKLKQKGTEGRSPLQILKETNSPRDQRSQVFYTSNHSLPVITTLLYAVQIDLHLHWLFKVMLTNSIGQK</sequence>
<evidence type="ECO:0000256" key="1">
    <source>
        <dbReference type="SAM" id="MobiDB-lite"/>
    </source>
</evidence>
<dbReference type="Proteomes" id="UP000261360">
    <property type="component" value="Unplaced"/>
</dbReference>
<feature type="region of interest" description="Disordered" evidence="1">
    <location>
        <begin position="263"/>
        <end position="336"/>
    </location>
</feature>
<accession>A0A3B4YP03</accession>
<name>A0A3B4YP03_SERLL</name>
<dbReference type="PANTHER" id="PTHR34756:SF1">
    <property type="entry name" value="CELL DIVISION CYCLE-ASSOCIATED PROTEIN 3"/>
    <property type="match status" value="1"/>
</dbReference>
<dbReference type="PANTHER" id="PTHR34756">
    <property type="entry name" value="CELL DIVISION CYCLE-ASSOCIATED PROTEIN 3"/>
    <property type="match status" value="1"/>
</dbReference>
<evidence type="ECO:0000313" key="2">
    <source>
        <dbReference type="Ensembl" id="ENSSLDP00000031422.1"/>
    </source>
</evidence>